<proteinExistence type="predicted"/>
<gene>
    <name evidence="7" type="ORF">B0O44_10488</name>
</gene>
<dbReference type="Pfam" id="PF04138">
    <property type="entry name" value="GtrA_DPMS_TM"/>
    <property type="match status" value="1"/>
</dbReference>
<dbReference type="AlphaFoldDB" id="A0A318UG20"/>
<organism evidence="7 8">
    <name type="scientific">Pedobacter nutrimenti</name>
    <dbReference type="NCBI Taxonomy" id="1241337"/>
    <lineage>
        <taxon>Bacteria</taxon>
        <taxon>Pseudomonadati</taxon>
        <taxon>Bacteroidota</taxon>
        <taxon>Sphingobacteriia</taxon>
        <taxon>Sphingobacteriales</taxon>
        <taxon>Sphingobacteriaceae</taxon>
        <taxon>Pedobacter</taxon>
    </lineage>
</organism>
<keyword evidence="8" id="KW-1185">Reference proteome</keyword>
<comment type="subcellular location">
    <subcellularLocation>
        <location evidence="1">Membrane</location>
        <topology evidence="1">Multi-pass membrane protein</topology>
    </subcellularLocation>
</comment>
<name>A0A318UG20_9SPHI</name>
<comment type="caution">
    <text evidence="7">The sequence shown here is derived from an EMBL/GenBank/DDBJ whole genome shotgun (WGS) entry which is preliminary data.</text>
</comment>
<dbReference type="EMBL" id="QKLU01000004">
    <property type="protein sequence ID" value="PYF73918.1"/>
    <property type="molecule type" value="Genomic_DNA"/>
</dbReference>
<dbReference type="InterPro" id="IPR007267">
    <property type="entry name" value="GtrA_DPMS_TM"/>
</dbReference>
<evidence type="ECO:0000313" key="8">
    <source>
        <dbReference type="Proteomes" id="UP000248198"/>
    </source>
</evidence>
<dbReference type="Proteomes" id="UP000248198">
    <property type="component" value="Unassembled WGS sequence"/>
</dbReference>
<evidence type="ECO:0000256" key="5">
    <source>
        <dbReference type="SAM" id="Phobius"/>
    </source>
</evidence>
<keyword evidence="4 5" id="KW-0472">Membrane</keyword>
<evidence type="ECO:0000256" key="2">
    <source>
        <dbReference type="ARBA" id="ARBA00022692"/>
    </source>
</evidence>
<feature type="transmembrane region" description="Helical" evidence="5">
    <location>
        <begin position="27"/>
        <end position="46"/>
    </location>
</feature>
<feature type="transmembrane region" description="Helical" evidence="5">
    <location>
        <begin position="127"/>
        <end position="147"/>
    </location>
</feature>
<evidence type="ECO:0000313" key="7">
    <source>
        <dbReference type="EMBL" id="PYF73918.1"/>
    </source>
</evidence>
<dbReference type="RefSeq" id="WP_110830649.1">
    <property type="nucleotide sequence ID" value="NZ_QKLU01000004.1"/>
</dbReference>
<sequence>MRKAVLKFIDFFYPPFSRWLSPHTFRYIVSGATTASSGIVVYFIAYNLILHQQHVQVGGLLVTAPIAALAIESVITLFIGFVLNKYLVFTHSNLKGRIQLFRYATVVATNVLLNYGFLKILIEAFGFYPTVAKIITTGVLAICSYFLQKYFSFRVKKETEDILD</sequence>
<dbReference type="OrthoDB" id="771485at2"/>
<evidence type="ECO:0000256" key="1">
    <source>
        <dbReference type="ARBA" id="ARBA00004141"/>
    </source>
</evidence>
<reference evidence="7 8" key="1">
    <citation type="submission" date="2018-06" db="EMBL/GenBank/DDBJ databases">
        <title>Genomic Encyclopedia of Archaeal and Bacterial Type Strains, Phase II (KMG-II): from individual species to whole genera.</title>
        <authorList>
            <person name="Goeker M."/>
        </authorList>
    </citation>
    <scope>NUCLEOTIDE SEQUENCE [LARGE SCALE GENOMIC DNA]</scope>
    <source>
        <strain evidence="7 8">DSM 27372</strain>
    </source>
</reference>
<dbReference type="GO" id="GO:0016020">
    <property type="term" value="C:membrane"/>
    <property type="evidence" value="ECO:0007669"/>
    <property type="project" value="UniProtKB-SubCell"/>
</dbReference>
<evidence type="ECO:0000256" key="4">
    <source>
        <dbReference type="ARBA" id="ARBA00023136"/>
    </source>
</evidence>
<evidence type="ECO:0000259" key="6">
    <source>
        <dbReference type="Pfam" id="PF04138"/>
    </source>
</evidence>
<keyword evidence="3 5" id="KW-1133">Transmembrane helix</keyword>
<dbReference type="GO" id="GO:0000271">
    <property type="term" value="P:polysaccharide biosynthetic process"/>
    <property type="evidence" value="ECO:0007669"/>
    <property type="project" value="InterPro"/>
</dbReference>
<evidence type="ECO:0000256" key="3">
    <source>
        <dbReference type="ARBA" id="ARBA00022989"/>
    </source>
</evidence>
<keyword evidence="2 5" id="KW-0812">Transmembrane</keyword>
<feature type="domain" description="GtrA/DPMS transmembrane" evidence="6">
    <location>
        <begin position="26"/>
        <end position="153"/>
    </location>
</feature>
<feature type="transmembrane region" description="Helical" evidence="5">
    <location>
        <begin position="66"/>
        <end position="88"/>
    </location>
</feature>
<accession>A0A318UG20</accession>
<protein>
    <submittedName>
        <fullName evidence="7">Putative flippase GtrA</fullName>
    </submittedName>
</protein>